<evidence type="ECO:0000259" key="2">
    <source>
        <dbReference type="Pfam" id="PF00899"/>
    </source>
</evidence>
<dbReference type="AlphaFoldDB" id="G7WND5"/>
<dbReference type="PANTHER" id="PTHR10953">
    <property type="entry name" value="UBIQUITIN-ACTIVATING ENZYME E1"/>
    <property type="match status" value="1"/>
</dbReference>
<feature type="domain" description="THIF-type NAD/FAD binding fold" evidence="2">
    <location>
        <begin position="7"/>
        <end position="219"/>
    </location>
</feature>
<dbReference type="FunFam" id="3.40.50.720:FF:000080">
    <property type="entry name" value="Thiazole biosynthesis adenylyltransferase ThiF"/>
    <property type="match status" value="1"/>
</dbReference>
<dbReference type="KEGG" id="mhi:Mhar_1262"/>
<protein>
    <submittedName>
        <fullName evidence="3">MoeB/thiF molybdopterin or thiamine synthase protein</fullName>
    </submittedName>
</protein>
<evidence type="ECO:0000313" key="3">
    <source>
        <dbReference type="EMBL" id="AET64626.1"/>
    </source>
</evidence>
<dbReference type="GO" id="GO:0008641">
    <property type="term" value="F:ubiquitin-like modifier activating enzyme activity"/>
    <property type="evidence" value="ECO:0007669"/>
    <property type="project" value="InterPro"/>
</dbReference>
<dbReference type="Pfam" id="PF00899">
    <property type="entry name" value="ThiF"/>
    <property type="match status" value="1"/>
</dbReference>
<gene>
    <name evidence="3" type="ordered locus">Mhar_1262</name>
</gene>
<evidence type="ECO:0000256" key="1">
    <source>
        <dbReference type="ARBA" id="ARBA00009919"/>
    </source>
</evidence>
<sequence length="242" mass="25207">MKDAARYDRQIPLFGEEGQRRLARSTALVVGAGGLGSAVSVYLAVAGVGRIVVVDGDVVEVSNLNRQILHWPEDLGRPKAASAADTLRGLNPEVEVEEVPLFADGRNLPGLVAKADAVVDALDNFSSRHLLNGAALDADVPLFHGAISGLDGQATTIIPGATPCLRCIFPRPPPEEKVPALGATCGVIGSIQATEVVKHLTGLGASLAGRLLLWDGLRGGATRSPWRGTPAARTAADEESFK</sequence>
<dbReference type="GO" id="GO:0005737">
    <property type="term" value="C:cytoplasm"/>
    <property type="evidence" value="ECO:0007669"/>
    <property type="project" value="TreeGrafter"/>
</dbReference>
<dbReference type="InterPro" id="IPR045886">
    <property type="entry name" value="ThiF/MoeB/HesA"/>
</dbReference>
<dbReference type="STRING" id="1110509.Mhar_1262"/>
<dbReference type="CDD" id="cd00757">
    <property type="entry name" value="ThiF_MoeB_HesA_family"/>
    <property type="match status" value="1"/>
</dbReference>
<keyword evidence="4" id="KW-1185">Reference proteome</keyword>
<dbReference type="GO" id="GO:0016779">
    <property type="term" value="F:nucleotidyltransferase activity"/>
    <property type="evidence" value="ECO:0007669"/>
    <property type="project" value="TreeGrafter"/>
</dbReference>
<dbReference type="Gene3D" id="3.40.50.720">
    <property type="entry name" value="NAD(P)-binding Rossmann-like Domain"/>
    <property type="match status" value="1"/>
</dbReference>
<dbReference type="PANTHER" id="PTHR10953:SF102">
    <property type="entry name" value="ADENYLYLTRANSFERASE AND SULFURTRANSFERASE MOCS3"/>
    <property type="match status" value="1"/>
</dbReference>
<dbReference type="RefSeq" id="WP_014586811.1">
    <property type="nucleotide sequence ID" value="NC_017527.1"/>
</dbReference>
<dbReference type="HOGENOM" id="CLU_013325_10_4_2"/>
<evidence type="ECO:0000313" key="4">
    <source>
        <dbReference type="Proteomes" id="UP000005877"/>
    </source>
</evidence>
<reference evidence="3 4" key="1">
    <citation type="journal article" date="2012" name="PLoS ONE">
        <title>The genome characteristics and predicted function of methyl-group oxidation pathway in the obligate aceticlastic methanogens, Methanosaeta spp.</title>
        <authorList>
            <person name="Zhu J."/>
            <person name="Zheng H."/>
            <person name="Ai G."/>
            <person name="Zhang G."/>
            <person name="Liu D."/>
            <person name="Liu X."/>
            <person name="Dong X."/>
        </authorList>
    </citation>
    <scope>NUCLEOTIDE SEQUENCE [LARGE SCALE GENOMIC DNA]</scope>
    <source>
        <strain evidence="3 4">6Ac</strain>
    </source>
</reference>
<dbReference type="SUPFAM" id="SSF69572">
    <property type="entry name" value="Activating enzymes of the ubiquitin-like proteins"/>
    <property type="match status" value="1"/>
</dbReference>
<dbReference type="GO" id="GO:0004792">
    <property type="term" value="F:thiosulfate-cyanide sulfurtransferase activity"/>
    <property type="evidence" value="ECO:0007669"/>
    <property type="project" value="TreeGrafter"/>
</dbReference>
<dbReference type="PATRIC" id="fig|1110509.7.peg.1398"/>
<comment type="similarity">
    <text evidence="1">Belongs to the HesA/MoeB/ThiF family.</text>
</comment>
<dbReference type="InterPro" id="IPR035985">
    <property type="entry name" value="Ubiquitin-activating_enz"/>
</dbReference>
<accession>G7WND5</accession>
<dbReference type="Proteomes" id="UP000005877">
    <property type="component" value="Chromosome"/>
</dbReference>
<name>G7WND5_METH6</name>
<dbReference type="InterPro" id="IPR000594">
    <property type="entry name" value="ThiF_NAD_FAD-bd"/>
</dbReference>
<organism evidence="3 4">
    <name type="scientific">Methanothrix harundinacea (strain 6Ac)</name>
    <name type="common">Methanosaeta harundinacea</name>
    <dbReference type="NCBI Taxonomy" id="1110509"/>
    <lineage>
        <taxon>Archaea</taxon>
        <taxon>Methanobacteriati</taxon>
        <taxon>Methanobacteriota</taxon>
        <taxon>Stenosarchaea group</taxon>
        <taxon>Methanomicrobia</taxon>
        <taxon>Methanotrichales</taxon>
        <taxon>Methanotrichaceae</taxon>
        <taxon>Methanothrix</taxon>
    </lineage>
</organism>
<dbReference type="EMBL" id="CP003117">
    <property type="protein sequence ID" value="AET64626.1"/>
    <property type="molecule type" value="Genomic_DNA"/>
</dbReference>
<dbReference type="GeneID" id="12510431"/>
<proteinExistence type="inferred from homology"/>